<accession>A0A8H2E9J3</accession>
<evidence type="ECO:0000313" key="2">
    <source>
        <dbReference type="Proteomes" id="UP000297595"/>
    </source>
</evidence>
<dbReference type="Proteomes" id="UP000297595">
    <property type="component" value="Unassembled WGS sequence"/>
</dbReference>
<sequence length="103" mass="11842">MTICVEVRYVRGKFRLVVEHGTGPFSNWIKLNKTRKPDEMRSGASHLHVIIIIYVLHDVYEALEQLFPLCTGKLQTCTPNAILLEQSVKARRNQKSPTDYLDT</sequence>
<proteinExistence type="predicted"/>
<comment type="caution">
    <text evidence="1">The sequence shown here is derived from an EMBL/GenBank/DDBJ whole genome shotgun (WGS) entry which is preliminary data.</text>
</comment>
<gene>
    <name evidence="1" type="ORF">EYR41_000107</name>
</gene>
<protein>
    <submittedName>
        <fullName evidence="1">Uncharacterized protein</fullName>
    </submittedName>
</protein>
<name>A0A8H2E9J3_ORBOL</name>
<dbReference type="AlphaFoldDB" id="A0A8H2E9J3"/>
<dbReference type="EMBL" id="SOZJ01000001">
    <property type="protein sequence ID" value="TGJ72987.1"/>
    <property type="molecule type" value="Genomic_DNA"/>
</dbReference>
<evidence type="ECO:0000313" key="1">
    <source>
        <dbReference type="EMBL" id="TGJ72987.1"/>
    </source>
</evidence>
<reference evidence="1 2" key="1">
    <citation type="submission" date="2019-03" db="EMBL/GenBank/DDBJ databases">
        <title>Nematode-trapping fungi genome.</title>
        <authorList>
            <person name="Vidal-Diez De Ulzurrun G."/>
        </authorList>
    </citation>
    <scope>NUCLEOTIDE SEQUENCE [LARGE SCALE GENOMIC DNA]</scope>
    <source>
        <strain evidence="1 2">TWF154</strain>
    </source>
</reference>
<organism evidence="1 2">
    <name type="scientific">Orbilia oligospora</name>
    <name type="common">Nematode-trapping fungus</name>
    <name type="synonym">Arthrobotrys oligospora</name>
    <dbReference type="NCBI Taxonomy" id="2813651"/>
    <lineage>
        <taxon>Eukaryota</taxon>
        <taxon>Fungi</taxon>
        <taxon>Dikarya</taxon>
        <taxon>Ascomycota</taxon>
        <taxon>Pezizomycotina</taxon>
        <taxon>Orbiliomycetes</taxon>
        <taxon>Orbiliales</taxon>
        <taxon>Orbiliaceae</taxon>
        <taxon>Orbilia</taxon>
    </lineage>
</organism>